<evidence type="ECO:0000256" key="1">
    <source>
        <dbReference type="ARBA" id="ARBA00022737"/>
    </source>
</evidence>
<dbReference type="AlphaFoldDB" id="A0A3E0TW14"/>
<dbReference type="PANTHER" id="PTHR45586:SF1">
    <property type="entry name" value="LIPOPOLYSACCHARIDE ASSEMBLY PROTEIN B"/>
    <property type="match status" value="1"/>
</dbReference>
<feature type="repeat" description="TPR" evidence="3">
    <location>
        <begin position="798"/>
        <end position="831"/>
    </location>
</feature>
<dbReference type="PANTHER" id="PTHR45586">
    <property type="entry name" value="TPR REPEAT-CONTAINING PROTEIN PA4667"/>
    <property type="match status" value="1"/>
</dbReference>
<dbReference type="Pfam" id="PF07721">
    <property type="entry name" value="TPR_4"/>
    <property type="match status" value="1"/>
</dbReference>
<organism evidence="4 5">
    <name type="scientific">Thalassotalea euphylliae</name>
    <dbReference type="NCBI Taxonomy" id="1655234"/>
    <lineage>
        <taxon>Bacteria</taxon>
        <taxon>Pseudomonadati</taxon>
        <taxon>Pseudomonadota</taxon>
        <taxon>Gammaproteobacteria</taxon>
        <taxon>Alteromonadales</taxon>
        <taxon>Colwelliaceae</taxon>
        <taxon>Thalassotalea</taxon>
    </lineage>
</organism>
<dbReference type="PROSITE" id="PS51257">
    <property type="entry name" value="PROKAR_LIPOPROTEIN"/>
    <property type="match status" value="1"/>
</dbReference>
<keyword evidence="1" id="KW-0677">Repeat</keyword>
<dbReference type="Proteomes" id="UP000256478">
    <property type="component" value="Unassembled WGS sequence"/>
</dbReference>
<sequence length="913" mass="101011">MNKHTIIAITLASLLATGCSEKESATQYLQEAKLAEQSQKDSSAVIALKNAIKLEPNNGEARYLLGRLYLSQGNAVNASKELERAQRAKFDTNAVLPLLARSHYLTEDFDSALALSVNALTQDASLSVQFYQLLSKIRLDEVDSAIDIQRTMQAADAAHGYTVLANAFMHYEQQDLVKAEQAAQQTLSIIPGQPEAILLLGNIAAANGDYSLASENFLKYLALQPQQRVVELLVANAFLKAEQFEQAELYADRILKVLPNQPLANFVKAMVRAQEKDYELAHRHAEIAINNNLNQANLRLVAGVSSFYLGKHEQVMLYIKPLIKYLPADHFARKMLVASQLELGIIEDVSATLGTIDQDETQGADFYSALSFKLLQAGAQEEARAIVEAVNVDETSPQQLLKDGMLKLMLNDEQALKSLEQAVALDPELIKAELAIAYMALSAGDFAKAERIANKWQQSYPDKPDGLNLSAAIALKQGKPLVGKKLLEQAMAVEPNVYALLQLAQLALREKQQEKAVELLQQAKAISPDNIRVMRALLQLDKSDATLNEITAKLNQTSDNTNLILVYAEALFRRGQIEDALTQLNTITPTIQTPKFFWQLKVVGYRYSDNNSLVKTTLNEWRRVNPYHLEPYVYLAEVYALENDFDSALRTIDSGLRKQPESLPLKLIKAEVLINSRRIREAKALLAALEPEIAERPIRHGLYGRLALLEQDFSAAATHLKTFYQAQPTARNAMLLAGAHTGLKQNPQAIAILKAHLANYTYDGRIGSLLGNLMLEAGESGSALSVYEQMAKKEPTNIIALNNTAWLYMEQGQLDQALDYAEKAIAIAPEVASVIDTYGKVLLKSGQTRKALVQAKKAYELSRAKDVDIAINYVESLIANNRLNKARKIIAAIDAKNITQREKIAVLEKQISS</sequence>
<dbReference type="InterPro" id="IPR051012">
    <property type="entry name" value="CellSynth/LPSAsmb/PSIAsmb"/>
</dbReference>
<feature type="repeat" description="TPR" evidence="3">
    <location>
        <begin position="194"/>
        <end position="227"/>
    </location>
</feature>
<dbReference type="EMBL" id="QUOU01000001">
    <property type="protein sequence ID" value="REL28567.1"/>
    <property type="molecule type" value="Genomic_DNA"/>
</dbReference>
<dbReference type="InterPro" id="IPR014266">
    <property type="entry name" value="PEP-CTERM_TPR_PrsT"/>
</dbReference>
<dbReference type="NCBIfam" id="TIGR02917">
    <property type="entry name" value="PEP_TPR_lipo"/>
    <property type="match status" value="1"/>
</dbReference>
<dbReference type="InterPro" id="IPR011717">
    <property type="entry name" value="TPR-4"/>
</dbReference>
<dbReference type="Gene3D" id="1.25.40.10">
    <property type="entry name" value="Tetratricopeptide repeat domain"/>
    <property type="match status" value="4"/>
</dbReference>
<comment type="caution">
    <text evidence="4">The sequence shown here is derived from an EMBL/GenBank/DDBJ whole genome shotgun (WGS) entry which is preliminary data.</text>
</comment>
<accession>A0A3E0TW14</accession>
<proteinExistence type="predicted"/>
<dbReference type="OrthoDB" id="7052525at2"/>
<dbReference type="RefSeq" id="WP_116009599.1">
    <property type="nucleotide sequence ID" value="NZ_QUOU01000001.1"/>
</dbReference>
<dbReference type="Pfam" id="PF13432">
    <property type="entry name" value="TPR_16"/>
    <property type="match status" value="2"/>
</dbReference>
<evidence type="ECO:0000256" key="3">
    <source>
        <dbReference type="PROSITE-ProRule" id="PRU00339"/>
    </source>
</evidence>
<feature type="repeat" description="TPR" evidence="3">
    <location>
        <begin position="497"/>
        <end position="530"/>
    </location>
</feature>
<dbReference type="SUPFAM" id="SSF48452">
    <property type="entry name" value="TPR-like"/>
    <property type="match status" value="3"/>
</dbReference>
<dbReference type="GO" id="GO:0042802">
    <property type="term" value="F:identical protein binding"/>
    <property type="evidence" value="ECO:0007669"/>
    <property type="project" value="InterPro"/>
</dbReference>
<feature type="repeat" description="TPR" evidence="3">
    <location>
        <begin position="629"/>
        <end position="662"/>
    </location>
</feature>
<evidence type="ECO:0000313" key="4">
    <source>
        <dbReference type="EMBL" id="REL28567.1"/>
    </source>
</evidence>
<reference evidence="4 5" key="1">
    <citation type="submission" date="2018-08" db="EMBL/GenBank/DDBJ databases">
        <title>Thalassotalea euphylliae genome.</title>
        <authorList>
            <person name="Summers S."/>
            <person name="Rice S.A."/>
            <person name="Freckelton M.L."/>
            <person name="Nedved B.T."/>
            <person name="Hadfield M.G."/>
        </authorList>
    </citation>
    <scope>NUCLEOTIDE SEQUENCE [LARGE SCALE GENOMIC DNA]</scope>
    <source>
        <strain evidence="4 5">H1</strain>
    </source>
</reference>
<protein>
    <submittedName>
        <fullName evidence="4">PEP-CTERM system TPR-repeat protein PrsT</fullName>
    </submittedName>
</protein>
<gene>
    <name evidence="4" type="primary">prsT</name>
    <name evidence="4" type="ORF">DXX93_19690</name>
</gene>
<dbReference type="PROSITE" id="PS50005">
    <property type="entry name" value="TPR"/>
    <property type="match status" value="4"/>
</dbReference>
<dbReference type="Pfam" id="PF14559">
    <property type="entry name" value="TPR_19"/>
    <property type="match status" value="2"/>
</dbReference>
<keyword evidence="2 3" id="KW-0802">TPR repeat</keyword>
<dbReference type="InterPro" id="IPR019734">
    <property type="entry name" value="TPR_rpt"/>
</dbReference>
<dbReference type="SMART" id="SM00028">
    <property type="entry name" value="TPR"/>
    <property type="match status" value="9"/>
</dbReference>
<dbReference type="InterPro" id="IPR011990">
    <property type="entry name" value="TPR-like_helical_dom_sf"/>
</dbReference>
<evidence type="ECO:0000256" key="2">
    <source>
        <dbReference type="ARBA" id="ARBA00022803"/>
    </source>
</evidence>
<name>A0A3E0TW14_9GAMM</name>
<evidence type="ECO:0000313" key="5">
    <source>
        <dbReference type="Proteomes" id="UP000256478"/>
    </source>
</evidence>